<evidence type="ECO:0000256" key="4">
    <source>
        <dbReference type="ARBA" id="ARBA00022643"/>
    </source>
</evidence>
<dbReference type="Pfam" id="PF10590">
    <property type="entry name" value="PNP_phzG_C"/>
    <property type="match status" value="1"/>
</dbReference>
<evidence type="ECO:0000313" key="8">
    <source>
        <dbReference type="EMBL" id="GLJ95955.1"/>
    </source>
</evidence>
<dbReference type="Proteomes" id="UP001142291">
    <property type="component" value="Unassembled WGS sequence"/>
</dbReference>
<keyword evidence="4" id="KW-0288">FMN</keyword>
<dbReference type="PANTHER" id="PTHR10851:SF0">
    <property type="entry name" value="PYRIDOXINE-5'-PHOSPHATE OXIDASE"/>
    <property type="match status" value="1"/>
</dbReference>
<dbReference type="RefSeq" id="WP_204963597.1">
    <property type="nucleotide sequence ID" value="NZ_BAAAUR010000001.1"/>
</dbReference>
<dbReference type="InterPro" id="IPR011576">
    <property type="entry name" value="Pyridox_Oxase_N"/>
</dbReference>
<evidence type="ECO:0000259" key="7">
    <source>
        <dbReference type="Pfam" id="PF10590"/>
    </source>
</evidence>
<protein>
    <submittedName>
        <fullName evidence="8">Pyridoxine/pyridoxamine 5'-phosphate oxidase</fullName>
    </submittedName>
</protein>
<dbReference type="EMBL" id="BSER01000009">
    <property type="protein sequence ID" value="GLJ95955.1"/>
    <property type="molecule type" value="Genomic_DNA"/>
</dbReference>
<dbReference type="GO" id="GO:0010181">
    <property type="term" value="F:FMN binding"/>
    <property type="evidence" value="ECO:0007669"/>
    <property type="project" value="InterPro"/>
</dbReference>
<dbReference type="GO" id="GO:0008615">
    <property type="term" value="P:pyridoxine biosynthetic process"/>
    <property type="evidence" value="ECO:0007669"/>
    <property type="project" value="InterPro"/>
</dbReference>
<dbReference type="Gene3D" id="2.30.110.10">
    <property type="entry name" value="Electron Transport, Fmn-binding Protein, Chain A"/>
    <property type="match status" value="1"/>
</dbReference>
<keyword evidence="3" id="KW-0285">Flavoprotein</keyword>
<dbReference type="InterPro" id="IPR019576">
    <property type="entry name" value="Pyridoxamine_oxidase_dimer_C"/>
</dbReference>
<evidence type="ECO:0000256" key="2">
    <source>
        <dbReference type="ARBA" id="ARBA00007301"/>
    </source>
</evidence>
<gene>
    <name evidence="8" type="primary">pdxH</name>
    <name evidence="8" type="ORF">GCM10017591_20180</name>
</gene>
<evidence type="ECO:0000256" key="3">
    <source>
        <dbReference type="ARBA" id="ARBA00022630"/>
    </source>
</evidence>
<dbReference type="GO" id="GO:0004733">
    <property type="term" value="F:pyridoxamine phosphate oxidase activity"/>
    <property type="evidence" value="ECO:0007669"/>
    <property type="project" value="InterPro"/>
</dbReference>
<dbReference type="AlphaFoldDB" id="A0A9W6M6T5"/>
<evidence type="ECO:0000313" key="9">
    <source>
        <dbReference type="Proteomes" id="UP001142291"/>
    </source>
</evidence>
<dbReference type="PANTHER" id="PTHR10851">
    <property type="entry name" value="PYRIDOXINE-5-PHOSPHATE OXIDASE"/>
    <property type="match status" value="1"/>
</dbReference>
<sequence>MSADEWEALPDDPFELLVAWLPHNDDPARPLMTVATLDDSGAPDARSLLLSEWDREGFYWHTDERSRKVAQVRSRPEVALCIPLLGVPSAGVSHQLVVAGRAEVAPVQEQQRAYAARPPYLQQLAWQNTPEFAALPQHERIRQWEEFAREHPGGLTAPDSWIGFRVRPARLVFWFGGPLTASRRMEYVREGDGWVRRILAG</sequence>
<feature type="domain" description="Pyridoxine 5'-phosphate oxidase dimerisation C-terminal" evidence="7">
    <location>
        <begin position="161"/>
        <end position="200"/>
    </location>
</feature>
<accession>A0A9W6M6T5</accession>
<reference evidence="8" key="2">
    <citation type="submission" date="2023-01" db="EMBL/GenBank/DDBJ databases">
        <authorList>
            <person name="Sun Q."/>
            <person name="Evtushenko L."/>
        </authorList>
    </citation>
    <scope>NUCLEOTIDE SEQUENCE</scope>
    <source>
        <strain evidence="8">VKM Ac-1940</strain>
    </source>
</reference>
<comment type="caution">
    <text evidence="8">The sequence shown here is derived from an EMBL/GenBank/DDBJ whole genome shotgun (WGS) entry which is preliminary data.</text>
</comment>
<name>A0A9W6M6T5_9MICO</name>
<dbReference type="SUPFAM" id="SSF50475">
    <property type="entry name" value="FMN-binding split barrel"/>
    <property type="match status" value="1"/>
</dbReference>
<feature type="domain" description="Pyridoxamine 5'-phosphate oxidase N-terminal" evidence="6">
    <location>
        <begin position="29"/>
        <end position="127"/>
    </location>
</feature>
<keyword evidence="9" id="KW-1185">Reference proteome</keyword>
<keyword evidence="5" id="KW-0560">Oxidoreductase</keyword>
<dbReference type="Pfam" id="PF01243">
    <property type="entry name" value="PNPOx_N"/>
    <property type="match status" value="1"/>
</dbReference>
<evidence type="ECO:0000256" key="5">
    <source>
        <dbReference type="ARBA" id="ARBA00023002"/>
    </source>
</evidence>
<proteinExistence type="inferred from homology"/>
<evidence type="ECO:0000256" key="1">
    <source>
        <dbReference type="ARBA" id="ARBA00001917"/>
    </source>
</evidence>
<organism evidence="8 9">
    <name type="scientific">Microbacterium dextranolyticum</name>
    <dbReference type="NCBI Taxonomy" id="36806"/>
    <lineage>
        <taxon>Bacteria</taxon>
        <taxon>Bacillati</taxon>
        <taxon>Actinomycetota</taxon>
        <taxon>Actinomycetes</taxon>
        <taxon>Micrococcales</taxon>
        <taxon>Microbacteriaceae</taxon>
        <taxon>Microbacterium</taxon>
    </lineage>
</organism>
<evidence type="ECO:0000259" key="6">
    <source>
        <dbReference type="Pfam" id="PF01243"/>
    </source>
</evidence>
<comment type="similarity">
    <text evidence="2">Belongs to the pyridoxamine 5'-phosphate oxidase family.</text>
</comment>
<reference evidence="8" key="1">
    <citation type="journal article" date="2014" name="Int. J. Syst. Evol. Microbiol.">
        <title>Complete genome sequence of Corynebacterium casei LMG S-19264T (=DSM 44701T), isolated from a smear-ripened cheese.</title>
        <authorList>
            <consortium name="US DOE Joint Genome Institute (JGI-PGF)"/>
            <person name="Walter F."/>
            <person name="Albersmeier A."/>
            <person name="Kalinowski J."/>
            <person name="Ruckert C."/>
        </authorList>
    </citation>
    <scope>NUCLEOTIDE SEQUENCE</scope>
    <source>
        <strain evidence="8">VKM Ac-1940</strain>
    </source>
</reference>
<comment type="cofactor">
    <cofactor evidence="1">
        <name>FMN</name>
        <dbReference type="ChEBI" id="CHEBI:58210"/>
    </cofactor>
</comment>
<dbReference type="InterPro" id="IPR012349">
    <property type="entry name" value="Split_barrel_FMN-bd"/>
</dbReference>
<dbReference type="InterPro" id="IPR000659">
    <property type="entry name" value="Pyridox_Oxase"/>
</dbReference>